<keyword evidence="1" id="KW-1133">Transmembrane helix</keyword>
<dbReference type="EMBL" id="CAMPGE010016235">
    <property type="protein sequence ID" value="CAI2374809.1"/>
    <property type="molecule type" value="Genomic_DNA"/>
</dbReference>
<keyword evidence="1" id="KW-0812">Transmembrane</keyword>
<dbReference type="AlphaFoldDB" id="A0AAD2CYN4"/>
<keyword evidence="1" id="KW-0472">Membrane</keyword>
<proteinExistence type="predicted"/>
<accession>A0AAD2CYN4</accession>
<organism evidence="2 3">
    <name type="scientific">Euplotes crassus</name>
    <dbReference type="NCBI Taxonomy" id="5936"/>
    <lineage>
        <taxon>Eukaryota</taxon>
        <taxon>Sar</taxon>
        <taxon>Alveolata</taxon>
        <taxon>Ciliophora</taxon>
        <taxon>Intramacronucleata</taxon>
        <taxon>Spirotrichea</taxon>
        <taxon>Hypotrichia</taxon>
        <taxon>Euplotida</taxon>
        <taxon>Euplotidae</taxon>
        <taxon>Moneuplotes</taxon>
    </lineage>
</organism>
<evidence type="ECO:0000256" key="1">
    <source>
        <dbReference type="SAM" id="Phobius"/>
    </source>
</evidence>
<sequence length="79" mass="9129">MKRVKGDFCWGLRFFGFCVGCFGSFGGFMSGLIEISVEMVCTIKFNCFYCLDIRRKLGKLPCFQFSIIYNNLKVKIEVQ</sequence>
<dbReference type="Proteomes" id="UP001295684">
    <property type="component" value="Unassembled WGS sequence"/>
</dbReference>
<feature type="transmembrane region" description="Helical" evidence="1">
    <location>
        <begin position="12"/>
        <end position="33"/>
    </location>
</feature>
<evidence type="ECO:0000313" key="3">
    <source>
        <dbReference type="Proteomes" id="UP001295684"/>
    </source>
</evidence>
<name>A0AAD2CYN4_EUPCR</name>
<reference evidence="2" key="1">
    <citation type="submission" date="2023-07" db="EMBL/GenBank/DDBJ databases">
        <authorList>
            <consortium name="AG Swart"/>
            <person name="Singh M."/>
            <person name="Singh A."/>
            <person name="Seah K."/>
            <person name="Emmerich C."/>
        </authorList>
    </citation>
    <scope>NUCLEOTIDE SEQUENCE</scope>
    <source>
        <strain evidence="2">DP1</strain>
    </source>
</reference>
<gene>
    <name evidence="2" type="ORF">ECRASSUSDP1_LOCUS16167</name>
</gene>
<comment type="caution">
    <text evidence="2">The sequence shown here is derived from an EMBL/GenBank/DDBJ whole genome shotgun (WGS) entry which is preliminary data.</text>
</comment>
<keyword evidence="3" id="KW-1185">Reference proteome</keyword>
<evidence type="ECO:0000313" key="2">
    <source>
        <dbReference type="EMBL" id="CAI2374809.1"/>
    </source>
</evidence>
<protein>
    <submittedName>
        <fullName evidence="2">Uncharacterized protein</fullName>
    </submittedName>
</protein>